<feature type="binding site" evidence="14">
    <location>
        <position position="1082"/>
    </location>
    <ligand>
        <name>ATP</name>
        <dbReference type="ChEBI" id="CHEBI:30616"/>
    </ligand>
</feature>
<keyword evidence="11 16" id="KW-0472">Membrane</keyword>
<feature type="domain" description="P-type ATPase N-terminal" evidence="19">
    <location>
        <begin position="167"/>
        <end position="235"/>
    </location>
</feature>
<dbReference type="Proteomes" id="UP000816034">
    <property type="component" value="Unassembled WGS sequence"/>
</dbReference>
<feature type="binding site" evidence="14">
    <location>
        <position position="557"/>
    </location>
    <ligand>
        <name>ATP</name>
        <dbReference type="ChEBI" id="CHEBI:30616"/>
    </ligand>
</feature>
<dbReference type="SFLD" id="SFLDG00002">
    <property type="entry name" value="C1.7:_P-type_atpase_like"/>
    <property type="match status" value="1"/>
</dbReference>
<evidence type="ECO:0000256" key="10">
    <source>
        <dbReference type="ARBA" id="ARBA00022989"/>
    </source>
</evidence>
<evidence type="ECO:0000256" key="8">
    <source>
        <dbReference type="ARBA" id="ARBA00022842"/>
    </source>
</evidence>
<dbReference type="GO" id="GO:0016887">
    <property type="term" value="F:ATP hydrolysis activity"/>
    <property type="evidence" value="ECO:0007669"/>
    <property type="project" value="InterPro"/>
</dbReference>
<feature type="compositionally biased region" description="Polar residues" evidence="17">
    <location>
        <begin position="1397"/>
        <end position="1423"/>
    </location>
</feature>
<dbReference type="PANTHER" id="PTHR24092">
    <property type="entry name" value="PROBABLE PHOSPHOLIPID-TRANSPORTING ATPASE"/>
    <property type="match status" value="1"/>
</dbReference>
<feature type="binding site" evidence="15">
    <location>
        <position position="558"/>
    </location>
    <ligand>
        <name>Mg(2+)</name>
        <dbReference type="ChEBI" id="CHEBI:18420"/>
    </ligand>
</feature>
<evidence type="ECO:0000256" key="5">
    <source>
        <dbReference type="ARBA" id="ARBA00022723"/>
    </source>
</evidence>
<evidence type="ECO:0000256" key="3">
    <source>
        <dbReference type="ARBA" id="ARBA00008109"/>
    </source>
</evidence>
<evidence type="ECO:0000259" key="20">
    <source>
        <dbReference type="Pfam" id="PF16212"/>
    </source>
</evidence>
<feature type="transmembrane region" description="Helical" evidence="16">
    <location>
        <begin position="1256"/>
        <end position="1278"/>
    </location>
</feature>
<dbReference type="Pfam" id="PF13246">
    <property type="entry name" value="Cation_ATPase"/>
    <property type="match status" value="1"/>
</dbReference>
<feature type="binding site" evidence="15">
    <location>
        <position position="1079"/>
    </location>
    <ligand>
        <name>Mg(2+)</name>
        <dbReference type="ChEBI" id="CHEBI:18420"/>
    </ligand>
</feature>
<keyword evidence="6 14" id="KW-0547">Nucleotide-binding</keyword>
<evidence type="ECO:0000256" key="9">
    <source>
        <dbReference type="ARBA" id="ARBA00022967"/>
    </source>
</evidence>
<comment type="subcellular location">
    <subcellularLocation>
        <location evidence="2">Endomembrane system</location>
    </subcellularLocation>
    <subcellularLocation>
        <location evidence="1 16">Membrane</location>
        <topology evidence="1 16">Multi-pass membrane protein</topology>
    </subcellularLocation>
</comment>
<dbReference type="PANTHER" id="PTHR24092:SF150">
    <property type="entry name" value="PHOSPHOLIPID-TRANSPORTING ATPASE"/>
    <property type="match status" value="1"/>
</dbReference>
<keyword evidence="8 15" id="KW-0460">Magnesium</keyword>
<dbReference type="GeneID" id="68102082"/>
<feature type="binding site" evidence="14">
    <location>
        <position position="556"/>
    </location>
    <ligand>
        <name>ATP</name>
        <dbReference type="ChEBI" id="CHEBI:30616"/>
    </ligand>
</feature>
<feature type="transmembrane region" description="Helical" evidence="16">
    <location>
        <begin position="477"/>
        <end position="504"/>
    </location>
</feature>
<comment type="caution">
    <text evidence="21">The sequence shown here is derived from an EMBL/GenBank/DDBJ whole genome shotgun (WGS) entry which is preliminary data.</text>
</comment>
<evidence type="ECO:0000256" key="11">
    <source>
        <dbReference type="ARBA" id="ARBA00023136"/>
    </source>
</evidence>
<evidence type="ECO:0000313" key="22">
    <source>
        <dbReference type="Proteomes" id="UP000816034"/>
    </source>
</evidence>
<evidence type="ECO:0000256" key="6">
    <source>
        <dbReference type="ARBA" id="ARBA00022741"/>
    </source>
</evidence>
<dbReference type="PROSITE" id="PS00154">
    <property type="entry name" value="ATPASE_E1_E2"/>
    <property type="match status" value="1"/>
</dbReference>
<feature type="binding site" evidence="14">
    <location>
        <position position="1059"/>
    </location>
    <ligand>
        <name>ATP</name>
        <dbReference type="ChEBI" id="CHEBI:30616"/>
    </ligand>
</feature>
<evidence type="ECO:0000256" key="15">
    <source>
        <dbReference type="PIRSR" id="PIRSR606539-3"/>
    </source>
</evidence>
<feature type="transmembrane region" description="Helical" evidence="16">
    <location>
        <begin position="1222"/>
        <end position="1244"/>
    </location>
</feature>
<dbReference type="Gene3D" id="3.40.1110.10">
    <property type="entry name" value="Calcium-transporting ATPase, cytoplasmic domain N"/>
    <property type="match status" value="1"/>
</dbReference>
<evidence type="ECO:0000256" key="7">
    <source>
        <dbReference type="ARBA" id="ARBA00022840"/>
    </source>
</evidence>
<feature type="region of interest" description="Disordered" evidence="17">
    <location>
        <begin position="1"/>
        <end position="23"/>
    </location>
</feature>
<keyword evidence="7 14" id="KW-0067">ATP-binding</keyword>
<feature type="binding site" evidence="14">
    <location>
        <position position="831"/>
    </location>
    <ligand>
        <name>ATP</name>
        <dbReference type="ChEBI" id="CHEBI:30616"/>
    </ligand>
</feature>
<keyword evidence="10 16" id="KW-1133">Transmembrane helix</keyword>
<reference evidence="21 22" key="1">
    <citation type="journal article" date="2018" name="BMC Genomics">
        <title>The genome of Naegleria lovaniensis, the basis for a comparative approach to unravel pathogenicity factors of the human pathogenic amoeba N. fowleri.</title>
        <authorList>
            <person name="Liechti N."/>
            <person name="Schurch N."/>
            <person name="Bruggmann R."/>
            <person name="Wittwer M."/>
        </authorList>
    </citation>
    <scope>NUCLEOTIDE SEQUENCE [LARGE SCALE GENOMIC DNA]</scope>
    <source>
        <strain evidence="21 22">ATCC 30569</strain>
    </source>
</reference>
<feature type="binding site" evidence="14">
    <location>
        <position position="948"/>
    </location>
    <ligand>
        <name>ATP</name>
        <dbReference type="ChEBI" id="CHEBI:30616"/>
    </ligand>
</feature>
<dbReference type="InterPro" id="IPR044492">
    <property type="entry name" value="P_typ_ATPase_HD_dom"/>
</dbReference>
<feature type="active site" description="4-aspartylphosphate intermediate" evidence="13">
    <location>
        <position position="556"/>
    </location>
</feature>
<dbReference type="SFLD" id="SFLDF00027">
    <property type="entry name" value="p-type_atpase"/>
    <property type="match status" value="1"/>
</dbReference>
<feature type="transmembrane region" description="Helical" evidence="16">
    <location>
        <begin position="1172"/>
        <end position="1189"/>
    </location>
</feature>
<dbReference type="SUPFAM" id="SSF81665">
    <property type="entry name" value="Calcium ATPase, transmembrane domain M"/>
    <property type="match status" value="1"/>
</dbReference>
<feature type="transmembrane region" description="Helical" evidence="16">
    <location>
        <begin position="429"/>
        <end position="453"/>
    </location>
</feature>
<feature type="transmembrane region" description="Helical" evidence="16">
    <location>
        <begin position="1290"/>
        <end position="1312"/>
    </location>
</feature>
<dbReference type="GO" id="GO:0140326">
    <property type="term" value="F:ATPase-coupled intramembrane lipid transporter activity"/>
    <property type="evidence" value="ECO:0007669"/>
    <property type="project" value="UniProtKB-EC"/>
</dbReference>
<dbReference type="InterPro" id="IPR032630">
    <property type="entry name" value="P_typ_ATPase_c"/>
</dbReference>
<evidence type="ECO:0000256" key="12">
    <source>
        <dbReference type="ARBA" id="ARBA00034036"/>
    </source>
</evidence>
<evidence type="ECO:0000259" key="19">
    <source>
        <dbReference type="Pfam" id="PF16209"/>
    </source>
</evidence>
<feature type="domain" description="P-type ATPase A" evidence="18">
    <location>
        <begin position="265"/>
        <end position="412"/>
    </location>
</feature>
<dbReference type="InterPro" id="IPR023299">
    <property type="entry name" value="ATPase_P-typ_cyto_dom_N"/>
</dbReference>
<dbReference type="RefSeq" id="XP_044554945.1">
    <property type="nucleotide sequence ID" value="XM_044699836.1"/>
</dbReference>
<sequence>MSHNQQPLPFESERVLTDGQQHEIPYLPFKPQQQETQSGTLTSPPIVSPSLIRIPSSSIENDPSQTIMIDSNHQKENVVVGNTNNNNTHLQSTTNTSSTSIIENHHELEDHNHSDAAAVTTVQTPPSDAVQHGKNENGAGGGGAGGHVDDDHDDEKYKLSINDWDSNSKETKKWFLGIKRPRFPSNYISTTKYTWWNFLILNPLFQMKKIGNIYFIIVMIFALVPGVSPTNPVTSVLPVIFILGVNMVREGGEDFLRYLSDRKVNKMSAYVLKDNEFKRVDTCDVRVGDIVKVSEDYAFPADILLITSNLEDGSCNIETANLDGETNLKTRNCPKGLHTFNTPDKLSSMKGIIDCQPPNEELYKFKGSIKVEGMGPEIPLSHANLLLKGSILRATQYIYGIVIYTGPDTKIMKNMQKAKVKFSFVNKMLNYFIGALFVLQIIFCLIFVGLGGYEEFVNARRYAYTGKPKIQSTDAGYIVLSILTYFILLNLLIPVSLFVSLEFVKMIQAWFITMDNQMAIYDTHPHDPDKKVFMNSVSISSDLNADLSQIDIIFSDKTGTLTENSMVFNKCCIGNDYVHDDYQTKGHIGRVLNQLKDYHLMKKHGVLVMQQQQQQGMNHTMNNNNTTTTTMNNNNTTTTTSTTMDHTTTMNHGINNNGNTGIHSTNQDIIFHLPQSEIDSLISDRKLSISSENEFFLGMNTFLLLSLCHNVAVREKPLHGSTDSNTGACTRKFFEGESVDEVALVLGAVNNDFILKSFSEKRTIVSVFDKEYSFERLSEIPFTPDRKRMSTFFKIPQDFLNDFPVFKKIAKQQFNVSDVNDPEGIIVCYTKGADSFLFPFIDPSNSKLLKPKLDEHILDFAKDGLRTLLLAYKFISHHEFSEWITRYNAAKSLLTKTREQAIEQAEKDIEKNLFITGASGIEDKLQPKVPETIRFFLQAGLQLWLLTGDKRETAVNIATMSSFLDEDSQLFTLDGDPESRIPDSDRYIKVVSDQASAKGIESYLQAIAQLDSFKAKHVALVIDGHAFTHCMEPLSQKFFIKLIKKCKTVICCRATPKQKSMLVELAKKKLGKNGLAIGDGANDVPMIQKAKVGVGVMGKEGSQAKLASDYAIPKFYMLKRLLVAHGRYSFKRSAQFIQYSFYKNIVITFVQIYFTFYTMYSGQTIIDSYVLTFYNLLFTLLNPFVFGLMEKDIHEEYLEDAEIGPVLYSNLRIENIFNWYTFIKWILGAVIHATIIFFFALYARQSNILTNGQEDGIWVMSILVTSSVFCVVNLKCYFEMEHFTIVHHLCMAFSFLTFYGFNFSYSGIPMVISTSNMYYVWYMAVQSAKFWIIHILCVITPLAFDLLFYGMKYLVYPDYYQRLKMTTDRKTFFKNRGTNKEQGTSANKNQEEGQPLDLSNTRNSSKATNNTQTELQSIGHNSF</sequence>
<keyword evidence="5 15" id="KW-0479">Metal-binding</keyword>
<dbReference type="InterPro" id="IPR023298">
    <property type="entry name" value="ATPase_P-typ_TM_dom_sf"/>
</dbReference>
<dbReference type="InterPro" id="IPR001757">
    <property type="entry name" value="P_typ_ATPase"/>
</dbReference>
<dbReference type="InterPro" id="IPR006539">
    <property type="entry name" value="P-type_ATPase_IV"/>
</dbReference>
<dbReference type="EMBL" id="PYSW02000003">
    <property type="protein sequence ID" value="KAG2393051.1"/>
    <property type="molecule type" value="Genomic_DNA"/>
</dbReference>
<dbReference type="GO" id="GO:0005524">
    <property type="term" value="F:ATP binding"/>
    <property type="evidence" value="ECO:0007669"/>
    <property type="project" value="UniProtKB-UniRule"/>
</dbReference>
<feature type="binding site" evidence="14">
    <location>
        <position position="1083"/>
    </location>
    <ligand>
        <name>ATP</name>
        <dbReference type="ChEBI" id="CHEBI:30616"/>
    </ligand>
</feature>
<feature type="transmembrane region" description="Helical" evidence="16">
    <location>
        <begin position="1332"/>
        <end position="1355"/>
    </location>
</feature>
<evidence type="ECO:0000313" key="21">
    <source>
        <dbReference type="EMBL" id="KAG2393051.1"/>
    </source>
</evidence>
<dbReference type="InterPro" id="IPR018303">
    <property type="entry name" value="ATPase_P-typ_P_site"/>
</dbReference>
<evidence type="ECO:0000256" key="17">
    <source>
        <dbReference type="SAM" id="MobiDB-lite"/>
    </source>
</evidence>
<dbReference type="InterPro" id="IPR023214">
    <property type="entry name" value="HAD_sf"/>
</dbReference>
<dbReference type="NCBIfam" id="TIGR01652">
    <property type="entry name" value="ATPase-Plipid"/>
    <property type="match status" value="1"/>
</dbReference>
<dbReference type="PRINTS" id="PR00119">
    <property type="entry name" value="CATATPASE"/>
</dbReference>
<comment type="similarity">
    <text evidence="3 16">Belongs to the cation transport ATPase (P-type) (TC 3.A.3) family. Type IV subfamily.</text>
</comment>
<dbReference type="GO" id="GO:0000287">
    <property type="term" value="F:magnesium ion binding"/>
    <property type="evidence" value="ECO:0007669"/>
    <property type="project" value="UniProtKB-UniRule"/>
</dbReference>
<dbReference type="InterPro" id="IPR008250">
    <property type="entry name" value="ATPase_P-typ_transduc_dom_A_sf"/>
</dbReference>
<dbReference type="SUPFAM" id="SSF81660">
    <property type="entry name" value="Metal cation-transporting ATPase, ATP-binding domain N"/>
    <property type="match status" value="1"/>
</dbReference>
<feature type="binding site" evidence="14">
    <location>
        <position position="782"/>
    </location>
    <ligand>
        <name>ATP</name>
        <dbReference type="ChEBI" id="CHEBI:30616"/>
    </ligand>
</feature>
<dbReference type="EC" id="7.6.2.1" evidence="16"/>
<dbReference type="FunFam" id="3.40.50.1000:FF:000014">
    <property type="entry name" value="Phospholipid-transporting ATPase"/>
    <property type="match status" value="1"/>
</dbReference>
<gene>
    <name evidence="21" type="ORF">C9374_009628</name>
</gene>
<feature type="binding site" evidence="15">
    <location>
        <position position="1083"/>
    </location>
    <ligand>
        <name>Mg(2+)</name>
        <dbReference type="ChEBI" id="CHEBI:18420"/>
    </ligand>
</feature>
<evidence type="ECO:0000256" key="16">
    <source>
        <dbReference type="RuleBase" id="RU362033"/>
    </source>
</evidence>
<dbReference type="Pfam" id="PF00122">
    <property type="entry name" value="E1-E2_ATPase"/>
    <property type="match status" value="1"/>
</dbReference>
<feature type="binding site" evidence="14">
    <location>
        <position position="558"/>
    </location>
    <ligand>
        <name>ATP</name>
        <dbReference type="ChEBI" id="CHEBI:30616"/>
    </ligand>
</feature>
<evidence type="ECO:0000259" key="18">
    <source>
        <dbReference type="Pfam" id="PF00122"/>
    </source>
</evidence>
<feature type="binding site" evidence="14">
    <location>
        <position position="1053"/>
    </location>
    <ligand>
        <name>ATP</name>
        <dbReference type="ChEBI" id="CHEBI:30616"/>
    </ligand>
</feature>
<dbReference type="InterPro" id="IPR032631">
    <property type="entry name" value="P-type_ATPase_N"/>
</dbReference>
<dbReference type="SUPFAM" id="SSF81653">
    <property type="entry name" value="Calcium ATPase, transduction domain A"/>
    <property type="match status" value="1"/>
</dbReference>
<dbReference type="GO" id="GO:0005886">
    <property type="term" value="C:plasma membrane"/>
    <property type="evidence" value="ECO:0007669"/>
    <property type="project" value="TreeGrafter"/>
</dbReference>
<name>A0AA88KR65_NAELO</name>
<dbReference type="Pfam" id="PF16212">
    <property type="entry name" value="PhoLip_ATPase_C"/>
    <property type="match status" value="1"/>
</dbReference>
<organism evidence="21 22">
    <name type="scientific">Naegleria lovaniensis</name>
    <name type="common">Amoeba</name>
    <dbReference type="NCBI Taxonomy" id="51637"/>
    <lineage>
        <taxon>Eukaryota</taxon>
        <taxon>Discoba</taxon>
        <taxon>Heterolobosea</taxon>
        <taxon>Tetramitia</taxon>
        <taxon>Eutetramitia</taxon>
        <taxon>Vahlkampfiidae</taxon>
        <taxon>Naegleria</taxon>
    </lineage>
</organism>
<keyword evidence="4 16" id="KW-0812">Transmembrane</keyword>
<dbReference type="InterPro" id="IPR036412">
    <property type="entry name" value="HAD-like_sf"/>
</dbReference>
<feature type="region of interest" description="Disordered" evidence="17">
    <location>
        <begin position="1376"/>
        <end position="1423"/>
    </location>
</feature>
<keyword evidence="22" id="KW-1185">Reference proteome</keyword>
<dbReference type="SUPFAM" id="SSF56784">
    <property type="entry name" value="HAD-like"/>
    <property type="match status" value="1"/>
</dbReference>
<dbReference type="NCBIfam" id="TIGR01494">
    <property type="entry name" value="ATPase_P-type"/>
    <property type="match status" value="1"/>
</dbReference>
<feature type="binding site" evidence="14">
    <location>
        <position position="949"/>
    </location>
    <ligand>
        <name>ATP</name>
        <dbReference type="ChEBI" id="CHEBI:30616"/>
    </ligand>
</feature>
<dbReference type="SFLD" id="SFLDS00003">
    <property type="entry name" value="Haloacid_Dehalogenase"/>
    <property type="match status" value="1"/>
</dbReference>
<dbReference type="InterPro" id="IPR059000">
    <property type="entry name" value="ATPase_P-type_domA"/>
</dbReference>
<dbReference type="GO" id="GO:0045332">
    <property type="term" value="P:phospholipid translocation"/>
    <property type="evidence" value="ECO:0007669"/>
    <property type="project" value="TreeGrafter"/>
</dbReference>
<feature type="domain" description="P-type ATPase C-terminal" evidence="20">
    <location>
        <begin position="1106"/>
        <end position="1357"/>
    </location>
</feature>
<evidence type="ECO:0000256" key="1">
    <source>
        <dbReference type="ARBA" id="ARBA00004141"/>
    </source>
</evidence>
<protein>
    <recommendedName>
        <fullName evidence="16">Phospholipid-transporting ATPase</fullName>
        <ecNumber evidence="16">7.6.2.1</ecNumber>
    </recommendedName>
</protein>
<comment type="cofactor">
    <cofactor evidence="15">
        <name>Mg(2+)</name>
        <dbReference type="ChEBI" id="CHEBI:18420"/>
    </cofactor>
</comment>
<dbReference type="Gene3D" id="2.70.150.10">
    <property type="entry name" value="Calcium-transporting ATPase, cytoplasmic transduction domain A"/>
    <property type="match status" value="1"/>
</dbReference>
<feature type="binding site" evidence="14">
    <location>
        <position position="947"/>
    </location>
    <ligand>
        <name>ATP</name>
        <dbReference type="ChEBI" id="CHEBI:30616"/>
    </ligand>
</feature>
<feature type="region of interest" description="Disordered" evidence="17">
    <location>
        <begin position="126"/>
        <end position="152"/>
    </location>
</feature>
<proteinExistence type="inferred from homology"/>
<evidence type="ECO:0000256" key="14">
    <source>
        <dbReference type="PIRSR" id="PIRSR606539-2"/>
    </source>
</evidence>
<feature type="binding site" evidence="14">
    <location>
        <position position="741"/>
    </location>
    <ligand>
        <name>ATP</name>
        <dbReference type="ChEBI" id="CHEBI:30616"/>
    </ligand>
</feature>
<dbReference type="Pfam" id="PF16209">
    <property type="entry name" value="PhoLip_ATPase_N"/>
    <property type="match status" value="1"/>
</dbReference>
<evidence type="ECO:0000256" key="2">
    <source>
        <dbReference type="ARBA" id="ARBA00004308"/>
    </source>
</evidence>
<dbReference type="Gene3D" id="3.40.50.1000">
    <property type="entry name" value="HAD superfamily/HAD-like"/>
    <property type="match status" value="1"/>
</dbReference>
<keyword evidence="9 16" id="KW-1278">Translocase</keyword>
<accession>A0AA88KR65</accession>
<feature type="binding site" evidence="14">
    <location>
        <position position="866"/>
    </location>
    <ligand>
        <name>ATP</name>
        <dbReference type="ChEBI" id="CHEBI:30616"/>
    </ligand>
</feature>
<feature type="binding site" evidence="15">
    <location>
        <position position="556"/>
    </location>
    <ligand>
        <name>Mg(2+)</name>
        <dbReference type="ChEBI" id="CHEBI:18420"/>
    </ligand>
</feature>
<evidence type="ECO:0000256" key="4">
    <source>
        <dbReference type="ARBA" id="ARBA00022692"/>
    </source>
</evidence>
<comment type="catalytic activity">
    <reaction evidence="12 16">
        <text>ATP + H2O + phospholipidSide 1 = ADP + phosphate + phospholipidSide 2.</text>
        <dbReference type="EC" id="7.6.2.1"/>
    </reaction>
</comment>
<evidence type="ECO:0000256" key="13">
    <source>
        <dbReference type="PIRSR" id="PIRSR606539-1"/>
    </source>
</evidence>